<keyword evidence="2" id="KW-1185">Reference proteome</keyword>
<comment type="caution">
    <text evidence="1">The sequence shown here is derived from an EMBL/GenBank/DDBJ whole genome shotgun (WGS) entry which is preliminary data.</text>
</comment>
<gene>
    <name evidence="1" type="ORF">MPDQ_005741</name>
</gene>
<dbReference type="PANTHER" id="PTHR47784">
    <property type="entry name" value="STEROL UPTAKE CONTROL PROTEIN 2"/>
    <property type="match status" value="1"/>
</dbReference>
<name>A0A507R0J7_MONPU</name>
<dbReference type="Pfam" id="PF11951">
    <property type="entry name" value="Fungal_trans_2"/>
    <property type="match status" value="1"/>
</dbReference>
<dbReference type="AlphaFoldDB" id="A0A507R0J7"/>
<protein>
    <recommendedName>
        <fullName evidence="3">Transcription factor domain-containing protein</fullName>
    </recommendedName>
</protein>
<accession>A0A507R0J7</accession>
<organism evidence="1 2">
    <name type="scientific">Monascus purpureus</name>
    <name type="common">Red mold</name>
    <name type="synonym">Monascus anka</name>
    <dbReference type="NCBI Taxonomy" id="5098"/>
    <lineage>
        <taxon>Eukaryota</taxon>
        <taxon>Fungi</taxon>
        <taxon>Dikarya</taxon>
        <taxon>Ascomycota</taxon>
        <taxon>Pezizomycotina</taxon>
        <taxon>Eurotiomycetes</taxon>
        <taxon>Eurotiomycetidae</taxon>
        <taxon>Eurotiales</taxon>
        <taxon>Aspergillaceae</taxon>
        <taxon>Monascus</taxon>
    </lineage>
</organism>
<sequence length="341" mass="38955">MKSIVATAPRPGLPSPELGSMPTLELCLMHQYVTETAGTMNCAQIPLVRDMWNLSVPQMAFEYKPLLHTLLAVAAVHRATLLPNDANHLRRVYYSHIDSALQQHRAAINDLNGSVNEPMCMNAILISFYTLTLRSEASTDPYELPLLWLSLAHGIRTVLHTVYRRLTRIHHLVMTPPVIDEFTHEYITCTPFQFLLHYHYDKEQMDGSLIKAYYDAVVYLETMFMSARRGASDFEIRKQFTAFPPMMPRCFLQLIAEKQPRALVILAYLFALVKNADNVWWLRGIPEREVYGIHSIVPQEWKWTLDWPLHVISARSGAKAEDLPVPMVGPGPSLTLTFPWS</sequence>
<dbReference type="InterPro" id="IPR053157">
    <property type="entry name" value="Sterol_Uptake_Regulator"/>
</dbReference>
<dbReference type="EMBL" id="VIFY01000042">
    <property type="protein sequence ID" value="TQB73539.1"/>
    <property type="molecule type" value="Genomic_DNA"/>
</dbReference>
<reference evidence="1 2" key="1">
    <citation type="submission" date="2019-06" db="EMBL/GenBank/DDBJ databases">
        <title>Wine fermentation using esterase from Monascus purpureus.</title>
        <authorList>
            <person name="Geng C."/>
            <person name="Zhang Y."/>
        </authorList>
    </citation>
    <scope>NUCLEOTIDE SEQUENCE [LARGE SCALE GENOMIC DNA]</scope>
    <source>
        <strain evidence="1">HQ1</strain>
    </source>
</reference>
<dbReference type="GO" id="GO:0001228">
    <property type="term" value="F:DNA-binding transcription activator activity, RNA polymerase II-specific"/>
    <property type="evidence" value="ECO:0007669"/>
    <property type="project" value="TreeGrafter"/>
</dbReference>
<proteinExistence type="predicted"/>
<dbReference type="PANTHER" id="PTHR47784:SF5">
    <property type="entry name" value="STEROL UPTAKE CONTROL PROTEIN 2"/>
    <property type="match status" value="1"/>
</dbReference>
<dbReference type="Proteomes" id="UP000319663">
    <property type="component" value="Unassembled WGS sequence"/>
</dbReference>
<evidence type="ECO:0000313" key="1">
    <source>
        <dbReference type="EMBL" id="TQB73539.1"/>
    </source>
</evidence>
<dbReference type="OrthoDB" id="3546279at2759"/>
<dbReference type="STRING" id="5098.A0A507R0J7"/>
<evidence type="ECO:0008006" key="3">
    <source>
        <dbReference type="Google" id="ProtNLM"/>
    </source>
</evidence>
<evidence type="ECO:0000313" key="2">
    <source>
        <dbReference type="Proteomes" id="UP000319663"/>
    </source>
</evidence>
<dbReference type="InterPro" id="IPR021858">
    <property type="entry name" value="Fun_TF"/>
</dbReference>